<feature type="signal peptide" evidence="2">
    <location>
        <begin position="1"/>
        <end position="20"/>
    </location>
</feature>
<feature type="region of interest" description="Disordered" evidence="1">
    <location>
        <begin position="143"/>
        <end position="162"/>
    </location>
</feature>
<evidence type="ECO:0000256" key="2">
    <source>
        <dbReference type="SAM" id="SignalP"/>
    </source>
</evidence>
<dbReference type="Proteomes" id="UP001221757">
    <property type="component" value="Unassembled WGS sequence"/>
</dbReference>
<feature type="compositionally biased region" description="Low complexity" evidence="1">
    <location>
        <begin position="144"/>
        <end position="162"/>
    </location>
</feature>
<reference evidence="3" key="1">
    <citation type="submission" date="2023-03" db="EMBL/GenBank/DDBJ databases">
        <title>Massive genome expansion in bonnet fungi (Mycena s.s.) driven by repeated elements and novel gene families across ecological guilds.</title>
        <authorList>
            <consortium name="Lawrence Berkeley National Laboratory"/>
            <person name="Harder C.B."/>
            <person name="Miyauchi S."/>
            <person name="Viragh M."/>
            <person name="Kuo A."/>
            <person name="Thoen E."/>
            <person name="Andreopoulos B."/>
            <person name="Lu D."/>
            <person name="Skrede I."/>
            <person name="Drula E."/>
            <person name="Henrissat B."/>
            <person name="Morin E."/>
            <person name="Kohler A."/>
            <person name="Barry K."/>
            <person name="LaButti K."/>
            <person name="Morin E."/>
            <person name="Salamov A."/>
            <person name="Lipzen A."/>
            <person name="Mereny Z."/>
            <person name="Hegedus B."/>
            <person name="Baldrian P."/>
            <person name="Stursova M."/>
            <person name="Weitz H."/>
            <person name="Taylor A."/>
            <person name="Grigoriev I.V."/>
            <person name="Nagy L.G."/>
            <person name="Martin F."/>
            <person name="Kauserud H."/>
        </authorList>
    </citation>
    <scope>NUCLEOTIDE SEQUENCE</scope>
    <source>
        <strain evidence="3">CBHHK067</strain>
    </source>
</reference>
<evidence type="ECO:0000256" key="1">
    <source>
        <dbReference type="SAM" id="MobiDB-lite"/>
    </source>
</evidence>
<dbReference type="AlphaFoldDB" id="A0AAD7G940"/>
<gene>
    <name evidence="3" type="ORF">B0H17DRAFT_1183561</name>
</gene>
<sequence>MSISALATLAFAAMLPAALAQSTITVQVGPSASLVYDPPSVTASAGDIIEFVFNPKNHTVTQSSFDAPCVALPGGGTSGFQFVSNASALLPRWPFTLANDEPAYFYCQQTGHCGKGMVFTINAPADPDPAGFSAFQARAEQLNSTGSASAAPPPATSSAYTTPAAQSWATATATVTHDSSTWTSVYTSYDGTPSPTYAATPVDHKIAVGIDGLTYTPSNISASIGDTVTFEFHPKNHTVTQSSFLQPCSALGETSTTGQVGFKSGFQFVAANATDFPTFQITVNDTAPIWGYCGQVGHCAQGMVFSINAVESGPNNFNAFQQLAMRTNSSGTSSNGTSSNGTATGTGAAPGASKPGGARAGKQVGVAAVALAVVAGLGALL</sequence>
<evidence type="ECO:0000313" key="4">
    <source>
        <dbReference type="Proteomes" id="UP001221757"/>
    </source>
</evidence>
<name>A0AAD7G940_MYCRO</name>
<dbReference type="InterPro" id="IPR008972">
    <property type="entry name" value="Cupredoxin"/>
</dbReference>
<organism evidence="3 4">
    <name type="scientific">Mycena rosella</name>
    <name type="common">Pink bonnet</name>
    <name type="synonym">Agaricus rosellus</name>
    <dbReference type="NCBI Taxonomy" id="1033263"/>
    <lineage>
        <taxon>Eukaryota</taxon>
        <taxon>Fungi</taxon>
        <taxon>Dikarya</taxon>
        <taxon>Basidiomycota</taxon>
        <taxon>Agaricomycotina</taxon>
        <taxon>Agaricomycetes</taxon>
        <taxon>Agaricomycetidae</taxon>
        <taxon>Agaricales</taxon>
        <taxon>Marasmiineae</taxon>
        <taxon>Mycenaceae</taxon>
        <taxon>Mycena</taxon>
    </lineage>
</organism>
<dbReference type="SUPFAM" id="SSF49503">
    <property type="entry name" value="Cupredoxins"/>
    <property type="match status" value="2"/>
</dbReference>
<dbReference type="PANTHER" id="PTHR34883">
    <property type="entry name" value="SERINE-RICH PROTEIN, PUTATIVE-RELATED-RELATED"/>
    <property type="match status" value="1"/>
</dbReference>
<dbReference type="CDD" id="cd00920">
    <property type="entry name" value="Cupredoxin"/>
    <property type="match status" value="2"/>
</dbReference>
<feature type="region of interest" description="Disordered" evidence="1">
    <location>
        <begin position="328"/>
        <end position="357"/>
    </location>
</feature>
<dbReference type="InterPro" id="IPR052953">
    <property type="entry name" value="Ser-rich/MCO-related"/>
</dbReference>
<dbReference type="Gene3D" id="2.60.40.420">
    <property type="entry name" value="Cupredoxins - blue copper proteins"/>
    <property type="match status" value="2"/>
</dbReference>
<feature type="chain" id="PRO_5042233725" description="Cupredoxin" evidence="2">
    <location>
        <begin position="21"/>
        <end position="381"/>
    </location>
</feature>
<comment type="caution">
    <text evidence="3">The sequence shown here is derived from an EMBL/GenBank/DDBJ whole genome shotgun (WGS) entry which is preliminary data.</text>
</comment>
<accession>A0AAD7G940</accession>
<evidence type="ECO:0000313" key="3">
    <source>
        <dbReference type="EMBL" id="KAJ7671890.1"/>
    </source>
</evidence>
<keyword evidence="2" id="KW-0732">Signal</keyword>
<dbReference type="PANTHER" id="PTHR34883:SF15">
    <property type="entry name" value="EXTRACELLULAR SERINE-RICH PROTEIN"/>
    <property type="match status" value="1"/>
</dbReference>
<protein>
    <recommendedName>
        <fullName evidence="5">Cupredoxin</fullName>
    </recommendedName>
</protein>
<evidence type="ECO:0008006" key="5">
    <source>
        <dbReference type="Google" id="ProtNLM"/>
    </source>
</evidence>
<proteinExistence type="predicted"/>
<dbReference type="EMBL" id="JARKIE010000171">
    <property type="protein sequence ID" value="KAJ7671890.1"/>
    <property type="molecule type" value="Genomic_DNA"/>
</dbReference>
<keyword evidence="4" id="KW-1185">Reference proteome</keyword>